<sequence length="799" mass="83130">MVARGLKFGVLLMTVTLIFSLVVSRFAGAAISYRAAGLGNNAGGATTLNVSKPSGAQDGDILIAVISVRGGTSTTITPPAGWTLINSNDSTTILKSSVFWKQSSASDDSIYTFSFNSSQKASGVISGYSGVDTVSSPVNAQNSQVNASSTSMTAPDVTTTVTNTMVIAAYSTATGTTMTAGSSMSLRGQDASTGGSAATRTTSGLQDIIQPTTGSTGTKTMTTGTAAVNIGHTIALKPAASVSQVGYRFFDNTDSTSVTTAIAAKDTAASVSSGVPFRLRINLGVSSSEGSALAGLTYKLQYALRGADNSCDTSFTSESYADVLTSATPVRFYNNVTPSNGAAYLTNASDPTRSGVTAVGQTYNEDNPISVTTSTPAGQDMLWDIALMTSGVSAGEHYCLRVVKESTGATLNGGYSVIPEVAIVAATVTQANYRWYSNADSTTPGSVLAAQDTAAYSVAAGTPIRLRQRLAVDTASLGINQDFKLQYAERSGICDTSFSGEMFYDVNNPGGENQSVTANSTIVSENTSYGTFSWTSPQNAAGEDSTYAQLAGATTGSYYLQSSQHGFNIRPDATISGIELKVRVYYEGYDASDSNVRLAKAGIPVGTNHATSASFSYMSPAYYTYGSPTDLWGTTWTPSEINDTNFGGMFSGWTSDSVPVGTLYVDNMQIVVYYTVPDIIKFYDNVTPTNAASISSIGSDPTNGVRGTIYQSYQEVNLFSASTVVAAGSDGLWDFALATDSSVAGKTYCLRMVKSDGGLLDTYTNIPEISFASAGGPTLDQKTRGGQAVVDGVKSPYSF</sequence>
<dbReference type="KEGG" id="saal:L336_0614"/>
<dbReference type="EMBL" id="CP005957">
    <property type="protein sequence ID" value="AGL62317.1"/>
    <property type="molecule type" value="Genomic_DNA"/>
</dbReference>
<evidence type="ECO:0000313" key="3">
    <source>
        <dbReference type="Proteomes" id="UP000013893"/>
    </source>
</evidence>
<evidence type="ECO:0000256" key="1">
    <source>
        <dbReference type="SAM" id="MobiDB-lite"/>
    </source>
</evidence>
<reference evidence="2 3" key="1">
    <citation type="journal article" date="2013" name="Nat. Biotechnol.">
        <title>Genome sequences of rare, uncultured bacteria obtained by differential coverage binning of multiple metagenomes.</title>
        <authorList>
            <person name="Albertsen M."/>
            <person name="Hugenholtz P."/>
            <person name="Skarshewski A."/>
            <person name="Nielsen K.L."/>
            <person name="Tyson G.W."/>
            <person name="Nielsen P.H."/>
        </authorList>
    </citation>
    <scope>NUCLEOTIDE SEQUENCE [LARGE SCALE GENOMIC DNA]</scope>
    <source>
        <strain evidence="2">TM71</strain>
    </source>
</reference>
<dbReference type="PATRIC" id="fig|1332188.3.peg.602"/>
<dbReference type="Proteomes" id="UP000013893">
    <property type="component" value="Chromosome"/>
</dbReference>
<organism evidence="2 3">
    <name type="scientific">Candidatus Saccharimonas aalborgensis</name>
    <dbReference type="NCBI Taxonomy" id="1332188"/>
    <lineage>
        <taxon>Bacteria</taxon>
        <taxon>Candidatus Saccharimonadota</taxon>
        <taxon>Candidatus Saccharimonadia</taxon>
        <taxon>Candidatus Saccharimonadales</taxon>
        <taxon>Candidatus Saccharimonadaceae</taxon>
        <taxon>Candidatus Saccharimonas</taxon>
    </lineage>
</organism>
<dbReference type="AlphaFoldDB" id="R4PX34"/>
<dbReference type="STRING" id="1332188.L336_0614"/>
<keyword evidence="3" id="KW-1185">Reference proteome</keyword>
<accession>R4PX34</accession>
<name>R4PX34_9BACT</name>
<gene>
    <name evidence="2" type="ORF">L336_0614</name>
</gene>
<feature type="region of interest" description="Disordered" evidence="1">
    <location>
        <begin position="179"/>
        <end position="201"/>
    </location>
</feature>
<dbReference type="HOGENOM" id="CLU_351869_0_0_0"/>
<protein>
    <submittedName>
        <fullName evidence="2">Uncharacterized protein</fullName>
    </submittedName>
</protein>
<evidence type="ECO:0000313" key="2">
    <source>
        <dbReference type="EMBL" id="AGL62317.1"/>
    </source>
</evidence>
<proteinExistence type="predicted"/>